<accession>A0A1I7Z5E9</accession>
<keyword evidence="1" id="KW-0472">Membrane</keyword>
<name>A0A1I7Z5E9_9BILA</name>
<dbReference type="WBParaSite" id="L893_g23024.t1">
    <property type="protein sequence ID" value="L893_g23024.t1"/>
    <property type="gene ID" value="L893_g23024"/>
</dbReference>
<keyword evidence="2" id="KW-1185">Reference proteome</keyword>
<keyword evidence="1" id="KW-1133">Transmembrane helix</keyword>
<evidence type="ECO:0000313" key="2">
    <source>
        <dbReference type="Proteomes" id="UP000095287"/>
    </source>
</evidence>
<dbReference type="AlphaFoldDB" id="A0A1I7Z5E9"/>
<keyword evidence="1" id="KW-0812">Transmembrane</keyword>
<evidence type="ECO:0000313" key="3">
    <source>
        <dbReference type="WBParaSite" id="L893_g23024.t1"/>
    </source>
</evidence>
<feature type="transmembrane region" description="Helical" evidence="1">
    <location>
        <begin position="79"/>
        <end position="101"/>
    </location>
</feature>
<sequence>MQKKKKLKKSVISTALVVTRTSSITSHMPYMLLDCRLENVTSISSVTCLAMAKDKTKWLAWKLIQCKISTAALTSMSDVLLSSSLDTLLAVFILLLVLGLLNDGKLGNTCWLNQLFIVIALSMAFVYIVTGGPLLRPTICLVKIDLKMEKVLLVIAPFVGKCCPKPLRKRIKKLHKLTKGKMNLSSFSIFDSTGQNYDVCSFISTVADCLNKIRSSLLAAVSCYSRRKVDWGVARDRIAETVQNFPLQITDVFLWVNTHVQTIFQRPFGFNYVLSSDICTHSSYHLALSTIDDIVLFKDGCCFFIHVDTVSMTLRVQGNSFLSDKYRAQFTFASVRT</sequence>
<protein>
    <submittedName>
        <fullName evidence="3">CNNM transmembrane domain-containing protein</fullName>
    </submittedName>
</protein>
<evidence type="ECO:0000256" key="1">
    <source>
        <dbReference type="SAM" id="Phobius"/>
    </source>
</evidence>
<organism evidence="2 3">
    <name type="scientific">Steinernema glaseri</name>
    <dbReference type="NCBI Taxonomy" id="37863"/>
    <lineage>
        <taxon>Eukaryota</taxon>
        <taxon>Metazoa</taxon>
        <taxon>Ecdysozoa</taxon>
        <taxon>Nematoda</taxon>
        <taxon>Chromadorea</taxon>
        <taxon>Rhabditida</taxon>
        <taxon>Tylenchina</taxon>
        <taxon>Panagrolaimomorpha</taxon>
        <taxon>Strongyloidoidea</taxon>
        <taxon>Steinernematidae</taxon>
        <taxon>Steinernema</taxon>
    </lineage>
</organism>
<proteinExistence type="predicted"/>
<reference evidence="3" key="1">
    <citation type="submission" date="2016-11" db="UniProtKB">
        <authorList>
            <consortium name="WormBaseParasite"/>
        </authorList>
    </citation>
    <scope>IDENTIFICATION</scope>
</reference>
<feature type="transmembrane region" description="Helical" evidence="1">
    <location>
        <begin position="113"/>
        <end position="135"/>
    </location>
</feature>
<dbReference type="Proteomes" id="UP000095287">
    <property type="component" value="Unplaced"/>
</dbReference>